<comment type="function">
    <text evidence="5">One of the primary rRNA binding proteins, it binds directly to 16S rRNA central domain where it helps coordinate assembly of the platform of the 30S subunit.</text>
</comment>
<comment type="subunit">
    <text evidence="5">Part of the 30S ribosomal subunit. Contacts proteins S5 and S12.</text>
</comment>
<comment type="caution">
    <text evidence="7">The sequence shown here is derived from an EMBL/GenBank/DDBJ whole genome shotgun (WGS) entry which is preliminary data.</text>
</comment>
<accession>A0A1G2T5E7</accession>
<keyword evidence="2 5" id="KW-0689">Ribosomal protein</keyword>
<dbReference type="GO" id="GO:0006412">
    <property type="term" value="P:translation"/>
    <property type="evidence" value="ECO:0007669"/>
    <property type="project" value="UniProtKB-UniRule"/>
</dbReference>
<dbReference type="InterPro" id="IPR000630">
    <property type="entry name" value="Ribosomal_uS8"/>
</dbReference>
<evidence type="ECO:0000313" key="8">
    <source>
        <dbReference type="Proteomes" id="UP000177746"/>
    </source>
</evidence>
<gene>
    <name evidence="5" type="primary">rpsH</name>
    <name evidence="7" type="ORF">A2665_01410</name>
</gene>
<dbReference type="Gene3D" id="3.30.1490.10">
    <property type="match status" value="1"/>
</dbReference>
<evidence type="ECO:0000313" key="7">
    <source>
        <dbReference type="EMBL" id="OHA92483.1"/>
    </source>
</evidence>
<dbReference type="EMBL" id="MHVI01000006">
    <property type="protein sequence ID" value="OHA92483.1"/>
    <property type="molecule type" value="Genomic_DNA"/>
</dbReference>
<dbReference type="PANTHER" id="PTHR11758">
    <property type="entry name" value="40S RIBOSOMAL PROTEIN S15A"/>
    <property type="match status" value="1"/>
</dbReference>
<dbReference type="GO" id="GO:1990904">
    <property type="term" value="C:ribonucleoprotein complex"/>
    <property type="evidence" value="ECO:0007669"/>
    <property type="project" value="UniProtKB-KW"/>
</dbReference>
<organism evidence="7 8">
    <name type="scientific">Candidatus Zambryskibacteria bacterium RIFCSPHIGHO2_01_FULL_46_30</name>
    <dbReference type="NCBI Taxonomy" id="1802739"/>
    <lineage>
        <taxon>Bacteria</taxon>
        <taxon>Candidatus Zambryskiibacteriota</taxon>
    </lineage>
</organism>
<keyword evidence="5" id="KW-0699">rRNA-binding</keyword>
<dbReference type="NCBIfam" id="NF001109">
    <property type="entry name" value="PRK00136.1"/>
    <property type="match status" value="1"/>
</dbReference>
<reference evidence="7 8" key="1">
    <citation type="journal article" date="2016" name="Nat. Commun.">
        <title>Thousands of microbial genomes shed light on interconnected biogeochemical processes in an aquifer system.</title>
        <authorList>
            <person name="Anantharaman K."/>
            <person name="Brown C.T."/>
            <person name="Hug L.A."/>
            <person name="Sharon I."/>
            <person name="Castelle C.J."/>
            <person name="Probst A.J."/>
            <person name="Thomas B.C."/>
            <person name="Singh A."/>
            <person name="Wilkins M.J."/>
            <person name="Karaoz U."/>
            <person name="Brodie E.L."/>
            <person name="Williams K.H."/>
            <person name="Hubbard S.S."/>
            <person name="Banfield J.F."/>
        </authorList>
    </citation>
    <scope>NUCLEOTIDE SEQUENCE [LARGE SCALE GENOMIC DNA]</scope>
</reference>
<protein>
    <recommendedName>
        <fullName evidence="4 5">Small ribosomal subunit protein uS8</fullName>
    </recommendedName>
</protein>
<comment type="similarity">
    <text evidence="1 5 6">Belongs to the universal ribosomal protein uS8 family.</text>
</comment>
<evidence type="ECO:0000256" key="2">
    <source>
        <dbReference type="ARBA" id="ARBA00022980"/>
    </source>
</evidence>
<keyword evidence="5" id="KW-0694">RNA-binding</keyword>
<dbReference type="SUPFAM" id="SSF56047">
    <property type="entry name" value="Ribosomal protein S8"/>
    <property type="match status" value="1"/>
</dbReference>
<proteinExistence type="inferred from homology"/>
<dbReference type="HAMAP" id="MF_01302_B">
    <property type="entry name" value="Ribosomal_uS8_B"/>
    <property type="match status" value="1"/>
</dbReference>
<dbReference type="InterPro" id="IPR035987">
    <property type="entry name" value="Ribosomal_uS8_sf"/>
</dbReference>
<dbReference type="FunFam" id="3.30.1490.10:FF:000001">
    <property type="entry name" value="30S ribosomal protein S8"/>
    <property type="match status" value="1"/>
</dbReference>
<dbReference type="AlphaFoldDB" id="A0A1G2T5E7"/>
<dbReference type="PROSITE" id="PS00053">
    <property type="entry name" value="RIBOSOMAL_S8"/>
    <property type="match status" value="1"/>
</dbReference>
<evidence type="ECO:0000256" key="3">
    <source>
        <dbReference type="ARBA" id="ARBA00023274"/>
    </source>
</evidence>
<evidence type="ECO:0000256" key="4">
    <source>
        <dbReference type="ARBA" id="ARBA00035258"/>
    </source>
</evidence>
<dbReference type="Proteomes" id="UP000177746">
    <property type="component" value="Unassembled WGS sequence"/>
</dbReference>
<dbReference type="GO" id="GO:0005737">
    <property type="term" value="C:cytoplasm"/>
    <property type="evidence" value="ECO:0007669"/>
    <property type="project" value="UniProtKB-ARBA"/>
</dbReference>
<evidence type="ECO:0000256" key="6">
    <source>
        <dbReference type="RuleBase" id="RU003660"/>
    </source>
</evidence>
<keyword evidence="3 5" id="KW-0687">Ribonucleoprotein</keyword>
<evidence type="ECO:0000256" key="5">
    <source>
        <dbReference type="HAMAP-Rule" id="MF_01302"/>
    </source>
</evidence>
<dbReference type="GO" id="GO:0003735">
    <property type="term" value="F:structural constituent of ribosome"/>
    <property type="evidence" value="ECO:0007669"/>
    <property type="project" value="InterPro"/>
</dbReference>
<dbReference type="GO" id="GO:0019843">
    <property type="term" value="F:rRNA binding"/>
    <property type="evidence" value="ECO:0007669"/>
    <property type="project" value="UniProtKB-UniRule"/>
</dbReference>
<dbReference type="Gene3D" id="3.30.1370.30">
    <property type="match status" value="1"/>
</dbReference>
<evidence type="ECO:0000256" key="1">
    <source>
        <dbReference type="ARBA" id="ARBA00006471"/>
    </source>
</evidence>
<dbReference type="GO" id="GO:0005840">
    <property type="term" value="C:ribosome"/>
    <property type="evidence" value="ECO:0007669"/>
    <property type="project" value="UniProtKB-KW"/>
</dbReference>
<dbReference type="Pfam" id="PF00410">
    <property type="entry name" value="Ribosomal_S8"/>
    <property type="match status" value="1"/>
</dbReference>
<dbReference type="InterPro" id="IPR047863">
    <property type="entry name" value="Ribosomal_uS8_CS"/>
</dbReference>
<sequence length="128" mass="14346">MDTISNMIIRIKNASSAGHDRVSIPYSKLKHSIVEVLKKEHFVKDVETESEKGRKVLAVDLFMENRVPKIKGVKRISKPSRRVYKKSSEIRSVKNGYGAVILSTSQGIMSGREAKKSQLGGEALFSIW</sequence>
<name>A0A1G2T5E7_9BACT</name>